<dbReference type="Proteomes" id="UP001652621">
    <property type="component" value="Unplaced"/>
</dbReference>
<feature type="compositionally biased region" description="Polar residues" evidence="1">
    <location>
        <begin position="139"/>
        <end position="150"/>
    </location>
</feature>
<protein>
    <submittedName>
        <fullName evidence="3">Uncharacterized protein LOC131806708</fullName>
    </submittedName>
</protein>
<dbReference type="InterPro" id="IPR007970">
    <property type="entry name" value="DUF733"/>
</dbReference>
<accession>A0ABM3VND7</accession>
<evidence type="ECO:0000313" key="3">
    <source>
        <dbReference type="RefSeq" id="XP_058987300.1"/>
    </source>
</evidence>
<evidence type="ECO:0000313" key="2">
    <source>
        <dbReference type="Proteomes" id="UP001652621"/>
    </source>
</evidence>
<gene>
    <name evidence="3" type="primary">LOC131806708</name>
</gene>
<dbReference type="Pfam" id="PF05306">
    <property type="entry name" value="DUF733"/>
    <property type="match status" value="1"/>
</dbReference>
<keyword evidence="2" id="KW-1185">Reference proteome</keyword>
<dbReference type="RefSeq" id="XP_058987300.1">
    <property type="nucleotide sequence ID" value="XM_059131317.1"/>
</dbReference>
<proteinExistence type="predicted"/>
<evidence type="ECO:0000256" key="1">
    <source>
        <dbReference type="SAM" id="MobiDB-lite"/>
    </source>
</evidence>
<sequence>MAPKITNANISSPSFSGKIKKPTSPRKQQSNLSYILYLHCEELRQRRMSMMRVSQTKLMLTHELITNTIQNIDKCSAEDLQSLSRETVFKNNLHRHIARQRHHQYLQMLRMRQKQNVTVAPSAISAQQKQQEPREEISSAPSSYQAEAMN</sequence>
<feature type="region of interest" description="Disordered" evidence="1">
    <location>
        <begin position="121"/>
        <end position="150"/>
    </location>
</feature>
<organism evidence="2 3">
    <name type="scientific">Musca domestica</name>
    <name type="common">House fly</name>
    <dbReference type="NCBI Taxonomy" id="7370"/>
    <lineage>
        <taxon>Eukaryota</taxon>
        <taxon>Metazoa</taxon>
        <taxon>Ecdysozoa</taxon>
        <taxon>Arthropoda</taxon>
        <taxon>Hexapoda</taxon>
        <taxon>Insecta</taxon>
        <taxon>Pterygota</taxon>
        <taxon>Neoptera</taxon>
        <taxon>Endopterygota</taxon>
        <taxon>Diptera</taxon>
        <taxon>Brachycera</taxon>
        <taxon>Muscomorpha</taxon>
        <taxon>Muscoidea</taxon>
        <taxon>Muscidae</taxon>
        <taxon>Musca</taxon>
    </lineage>
</organism>
<reference evidence="3" key="1">
    <citation type="submission" date="2025-08" db="UniProtKB">
        <authorList>
            <consortium name="RefSeq"/>
        </authorList>
    </citation>
    <scope>IDENTIFICATION</scope>
    <source>
        <strain evidence="3">Aabys</strain>
        <tissue evidence="3">Whole body</tissue>
    </source>
</reference>
<feature type="compositionally biased region" description="Polar residues" evidence="1">
    <location>
        <begin position="121"/>
        <end position="130"/>
    </location>
</feature>
<name>A0ABM3VND7_MUSDO</name>
<feature type="compositionally biased region" description="Polar residues" evidence="1">
    <location>
        <begin position="1"/>
        <end position="15"/>
    </location>
</feature>
<feature type="region of interest" description="Disordered" evidence="1">
    <location>
        <begin position="1"/>
        <end position="27"/>
    </location>
</feature>
<dbReference type="GeneID" id="131806708"/>